<feature type="domain" description="Bacterial repeat" evidence="2">
    <location>
        <begin position="708"/>
        <end position="779"/>
    </location>
</feature>
<feature type="domain" description="Bacterial repeat" evidence="2">
    <location>
        <begin position="932"/>
        <end position="1000"/>
    </location>
</feature>
<dbReference type="InterPro" id="IPR044060">
    <property type="entry name" value="Bacterial_rp_domain"/>
</dbReference>
<evidence type="ECO:0000313" key="4">
    <source>
        <dbReference type="Proteomes" id="UP000250796"/>
    </source>
</evidence>
<dbReference type="InterPro" id="IPR008964">
    <property type="entry name" value="Invasin/intimin_cell_adhesion"/>
</dbReference>
<proteinExistence type="predicted"/>
<protein>
    <recommendedName>
        <fullName evidence="5">BIG2 domain-containing protein</fullName>
    </recommendedName>
</protein>
<feature type="domain" description="Bacterial repeat" evidence="2">
    <location>
        <begin position="263"/>
        <end position="333"/>
    </location>
</feature>
<reference evidence="3 4" key="1">
    <citation type="submission" date="2017-01" db="EMBL/GenBank/DDBJ databases">
        <authorList>
            <person name="Erauso G."/>
        </authorList>
    </citation>
    <scope>NUCLEOTIDE SEQUENCE [LARGE SCALE GENOMIC DNA]</scope>
    <source>
        <strain evidence="3">MESINF1</strain>
    </source>
</reference>
<keyword evidence="4" id="KW-1185">Reference proteome</keyword>
<feature type="domain" description="Bacterial repeat" evidence="2">
    <location>
        <begin position="340"/>
        <end position="405"/>
    </location>
</feature>
<dbReference type="Proteomes" id="UP000250796">
    <property type="component" value="Chromosome MESINF"/>
</dbReference>
<dbReference type="Pfam" id="PF18998">
    <property type="entry name" value="Flg_new_2"/>
    <property type="match status" value="9"/>
</dbReference>
<feature type="domain" description="Bacterial repeat" evidence="2">
    <location>
        <begin position="408"/>
        <end position="478"/>
    </location>
</feature>
<sequence length="1142" mass="119635">MKKILFVLLLSLVFLAIITTQGCFLFRVIKLDIVTKNISLSIGESKTIQLTVKPIDTTLKFTSKNTSIATVSDSGTVTGISAGETEIEIEASKDKYKTVTKTVSVTVLAPSTYTVTFSVSDNQGAVQGANVAFNGENKSTDAQGKAVFTEVLAGSKAYTVSKEGYNNASGNINVDGDENVDITLTKKTYTIAATAGAGGSIGPSGEVEVSYGDSITFSILPDDSYTIEDVISDGVTIGPVDNYTYTKVTSDHTIHAAFRLKTYTLTTNTVGQGTVTKNPSKPTYDHGEEVELTATPDEGWSFVGWSGDLSGTANPANIAMDSNKTVTATFTIKKYTIAASANPPAGGTITGAGSYDHGDTVDLVAAANEGYEFVNWTENGVQVSTNAAYSFMATANRTLVANFRLKTYTITATAGAGGSINPSGDVSVNHGDDQEFAITPGEGYNVEDVLVDGESVGPRTSYTFTGVAADHTIHASFSLLPPPTYTVTFNVSDNQGAVQGASVTFYGETKATDVQGKAVFTGVLAGNRAYTVSKTGYNNATGNVNVDGDETVNVILTKKTYTITATAGAGGNINPAGSVQVEHGSNRLFNITPNTGYEIEDVKVDGVSIGAVSTYNFTNVTTNHTIHATFQLKSYTIVVSANPPAGGSVSGGGNYTHGDTVNLVAAANEGYEFVNWTENGVQVSTNAAYSFTATANRTLVANFRLKTYTITATAGTGGSINPAGSVNVTHGSNQSFTITPDTGYDIEDVKVDGVSIGAVSSYTFNNVTASHTISVTFKLKTYSLTTNVIGQGTVTKNPDKATYTHGEVVQLTANPSAGWAFDTWSGDLSGSANPANLTMNGNKTVTADFVRVYTVTFNVSDNQGKVQGANVAFNGENKSTDAQGKAVFTNVQSGTRSYTISKTGYNNVTDNVNVDGDKTVDIILTKKTYTIAVSANPAAGGTAAGGGVYTHGDTVNLSATPKEGYRFVNWTENGAQVSTNASYSFTATKNRTLVANFTTISKGTIQINNTTMDGFGQIDIYAEDFEFGVTAIEYVLSFDTTKLSVLAMSNDAGLGWPLANMIRNTDGIIHFIAGGQPVNLAGRTKIATIVVSEISSGSTTIGFTSYVYNDSPVETAVADDSQPPQEIRSPNITLIPGTITIN</sequence>
<dbReference type="RefSeq" id="WP_169699487.1">
    <property type="nucleotide sequence ID" value="NZ_LS974202.1"/>
</dbReference>
<evidence type="ECO:0000259" key="1">
    <source>
        <dbReference type="Pfam" id="PF02368"/>
    </source>
</evidence>
<accession>A0A7Z7PS02</accession>
<dbReference type="PROSITE" id="PS51257">
    <property type="entry name" value="PROKAR_LIPOPROTEIN"/>
    <property type="match status" value="1"/>
</dbReference>
<dbReference type="EMBL" id="LS974202">
    <property type="protein sequence ID" value="SSC13327.1"/>
    <property type="molecule type" value="Genomic_DNA"/>
</dbReference>
<dbReference type="AlphaFoldDB" id="A0A7Z7PS02"/>
<feature type="domain" description="Bacterial repeat" evidence="2">
    <location>
        <begin position="189"/>
        <end position="260"/>
    </location>
</feature>
<feature type="domain" description="Bacterial repeat" evidence="2">
    <location>
        <begin position="782"/>
        <end position="851"/>
    </location>
</feature>
<dbReference type="Gene3D" id="2.60.40.1120">
    <property type="entry name" value="Carboxypeptidase-like, regulatory domain"/>
    <property type="match status" value="2"/>
</dbReference>
<evidence type="ECO:0008006" key="5">
    <source>
        <dbReference type="Google" id="ProtNLM"/>
    </source>
</evidence>
<dbReference type="InterPro" id="IPR003343">
    <property type="entry name" value="Big_2"/>
</dbReference>
<feature type="domain" description="BIG2" evidence="1">
    <location>
        <begin position="33"/>
        <end position="100"/>
    </location>
</feature>
<dbReference type="InterPro" id="IPR008969">
    <property type="entry name" value="CarboxyPept-like_regulatory"/>
</dbReference>
<evidence type="ECO:0000259" key="2">
    <source>
        <dbReference type="Pfam" id="PF18998"/>
    </source>
</evidence>
<dbReference type="SUPFAM" id="SSF49464">
    <property type="entry name" value="Carboxypeptidase regulatory domain-like"/>
    <property type="match status" value="2"/>
</dbReference>
<organism evidence="3 4">
    <name type="scientific">Mesotoga infera</name>
    <dbReference type="NCBI Taxonomy" id="1236046"/>
    <lineage>
        <taxon>Bacteria</taxon>
        <taxon>Thermotogati</taxon>
        <taxon>Thermotogota</taxon>
        <taxon>Thermotogae</taxon>
        <taxon>Kosmotogales</taxon>
        <taxon>Kosmotogaceae</taxon>
        <taxon>Mesotoga</taxon>
    </lineage>
</organism>
<gene>
    <name evidence="3" type="ORF">MESINF_1883</name>
</gene>
<feature type="domain" description="Bacterial repeat" evidence="2">
    <location>
        <begin position="561"/>
        <end position="633"/>
    </location>
</feature>
<dbReference type="Pfam" id="PF02368">
    <property type="entry name" value="Big_2"/>
    <property type="match status" value="1"/>
</dbReference>
<evidence type="ECO:0000313" key="3">
    <source>
        <dbReference type="EMBL" id="SSC13327.1"/>
    </source>
</evidence>
<feature type="domain" description="Bacterial repeat" evidence="2">
    <location>
        <begin position="638"/>
        <end position="705"/>
    </location>
</feature>
<dbReference type="KEGG" id="minf:MESINF_1883"/>
<dbReference type="SUPFAM" id="SSF49373">
    <property type="entry name" value="Invasin/intimin cell-adhesion fragments"/>
    <property type="match status" value="1"/>
</dbReference>
<dbReference type="Gene3D" id="2.60.40.1080">
    <property type="match status" value="1"/>
</dbReference>
<name>A0A7Z7PS02_9BACT</name>